<feature type="region of interest" description="Disordered" evidence="2">
    <location>
        <begin position="166"/>
        <end position="185"/>
    </location>
</feature>
<accession>A0AAD6QUP0</accession>
<gene>
    <name evidence="3" type="ORF">NC653_013402</name>
</gene>
<comment type="caution">
    <text evidence="3">The sequence shown here is derived from an EMBL/GenBank/DDBJ whole genome shotgun (WGS) entry which is preliminary data.</text>
</comment>
<dbReference type="AlphaFoldDB" id="A0AAD6QUP0"/>
<dbReference type="GO" id="GO:0046872">
    <property type="term" value="F:metal ion binding"/>
    <property type="evidence" value="ECO:0007669"/>
    <property type="project" value="UniProtKB-KW"/>
</dbReference>
<dbReference type="Gene3D" id="3.30.70.100">
    <property type="match status" value="1"/>
</dbReference>
<name>A0AAD6QUP0_9ROSI</name>
<keyword evidence="1" id="KW-0479">Metal-binding</keyword>
<protein>
    <recommendedName>
        <fullName evidence="5">HMA domain-containing protein</fullName>
    </recommendedName>
</protein>
<evidence type="ECO:0000256" key="1">
    <source>
        <dbReference type="ARBA" id="ARBA00022723"/>
    </source>
</evidence>
<dbReference type="InterPro" id="IPR051863">
    <property type="entry name" value="HIPP"/>
</dbReference>
<keyword evidence="4" id="KW-1185">Reference proteome</keyword>
<dbReference type="PANTHER" id="PTHR45811">
    <property type="entry name" value="COPPER TRANSPORT PROTEIN FAMILY-RELATED"/>
    <property type="match status" value="1"/>
</dbReference>
<sequence>MPSSIPRDHGVVFTDTNFQAHIPGKLSKQNALQQVRSPIEHGDVPEGRQSSADLGIITFESGMFLVLLVAIPSTPSEVSGISLIEKAQGEIVARKRKDTIRTKLTFLLSISSPHSHRTAKLLIHSLAEGIDEIAVDIAKGTLTVIGVVDPVCMLVAKKLRKHGKKAEVLSVGPPKKEPDEEKRASSIPLDHGVAFTDTNIQAHSGGQIARHMPLQQPTSPIKHGDVPGGRHLSADLGIITIFESGMFLVLLAAIPSTPSKVSGISLIEKAQGEIVAMKRKDTIRTKLTFLLSISPSHSHTTAKLLIYSLSE</sequence>
<evidence type="ECO:0000313" key="4">
    <source>
        <dbReference type="Proteomes" id="UP001164929"/>
    </source>
</evidence>
<dbReference type="EMBL" id="JAQIZT010000005">
    <property type="protein sequence ID" value="KAJ6996791.1"/>
    <property type="molecule type" value="Genomic_DNA"/>
</dbReference>
<organism evidence="3 4">
    <name type="scientific">Populus alba x Populus x berolinensis</name>
    <dbReference type="NCBI Taxonomy" id="444605"/>
    <lineage>
        <taxon>Eukaryota</taxon>
        <taxon>Viridiplantae</taxon>
        <taxon>Streptophyta</taxon>
        <taxon>Embryophyta</taxon>
        <taxon>Tracheophyta</taxon>
        <taxon>Spermatophyta</taxon>
        <taxon>Magnoliopsida</taxon>
        <taxon>eudicotyledons</taxon>
        <taxon>Gunneridae</taxon>
        <taxon>Pentapetalae</taxon>
        <taxon>rosids</taxon>
        <taxon>fabids</taxon>
        <taxon>Malpighiales</taxon>
        <taxon>Salicaceae</taxon>
        <taxon>Saliceae</taxon>
        <taxon>Populus</taxon>
    </lineage>
</organism>
<evidence type="ECO:0008006" key="5">
    <source>
        <dbReference type="Google" id="ProtNLM"/>
    </source>
</evidence>
<reference evidence="3" key="1">
    <citation type="journal article" date="2023" name="Mol. Ecol. Resour.">
        <title>Chromosome-level genome assembly of a triploid poplar Populus alba 'Berolinensis'.</title>
        <authorList>
            <person name="Chen S."/>
            <person name="Yu Y."/>
            <person name="Wang X."/>
            <person name="Wang S."/>
            <person name="Zhang T."/>
            <person name="Zhou Y."/>
            <person name="He R."/>
            <person name="Meng N."/>
            <person name="Wang Y."/>
            <person name="Liu W."/>
            <person name="Liu Z."/>
            <person name="Liu J."/>
            <person name="Guo Q."/>
            <person name="Huang H."/>
            <person name="Sederoff R.R."/>
            <person name="Wang G."/>
            <person name="Qu G."/>
            <person name="Chen S."/>
        </authorList>
    </citation>
    <scope>NUCLEOTIDE SEQUENCE</scope>
    <source>
        <strain evidence="3">SC-2020</strain>
    </source>
</reference>
<proteinExistence type="predicted"/>
<feature type="compositionally biased region" description="Basic and acidic residues" evidence="2">
    <location>
        <begin position="174"/>
        <end position="184"/>
    </location>
</feature>
<evidence type="ECO:0000256" key="2">
    <source>
        <dbReference type="SAM" id="MobiDB-lite"/>
    </source>
</evidence>
<dbReference type="PANTHER" id="PTHR45811:SF33">
    <property type="entry name" value="HEAVY METAL-ASSOCIATED ISOPRENYLATED PLANT PROTEIN 2-RELATED"/>
    <property type="match status" value="1"/>
</dbReference>
<dbReference type="Proteomes" id="UP001164929">
    <property type="component" value="Chromosome 5"/>
</dbReference>
<evidence type="ECO:0000313" key="3">
    <source>
        <dbReference type="EMBL" id="KAJ6996791.1"/>
    </source>
</evidence>